<dbReference type="PANTHER" id="PTHR24359:SF37">
    <property type="entry name" value="PROTEIN KINASE DOMAIN-CONTAINING PROTEIN"/>
    <property type="match status" value="1"/>
</dbReference>
<accession>A0A9N9Z7U6</accession>
<dbReference type="PANTHER" id="PTHR24359">
    <property type="entry name" value="SERINE/THREONINE-PROTEIN KINASE SBK1"/>
    <property type="match status" value="1"/>
</dbReference>
<organism evidence="2 3">
    <name type="scientific">Clonostachys solani</name>
    <dbReference type="NCBI Taxonomy" id="160281"/>
    <lineage>
        <taxon>Eukaryota</taxon>
        <taxon>Fungi</taxon>
        <taxon>Dikarya</taxon>
        <taxon>Ascomycota</taxon>
        <taxon>Pezizomycotina</taxon>
        <taxon>Sordariomycetes</taxon>
        <taxon>Hypocreomycetidae</taxon>
        <taxon>Hypocreales</taxon>
        <taxon>Bionectriaceae</taxon>
        <taxon>Clonostachys</taxon>
    </lineage>
</organism>
<protein>
    <recommendedName>
        <fullName evidence="1">Protein kinase domain-containing protein</fullName>
    </recommendedName>
</protein>
<dbReference type="GO" id="GO:0004674">
    <property type="term" value="F:protein serine/threonine kinase activity"/>
    <property type="evidence" value="ECO:0007669"/>
    <property type="project" value="TreeGrafter"/>
</dbReference>
<dbReference type="AlphaFoldDB" id="A0A9N9Z7U6"/>
<dbReference type="CDD" id="cd00180">
    <property type="entry name" value="PKc"/>
    <property type="match status" value="1"/>
</dbReference>
<proteinExistence type="predicted"/>
<keyword evidence="3" id="KW-1185">Reference proteome</keyword>
<dbReference type="GO" id="GO:0005524">
    <property type="term" value="F:ATP binding"/>
    <property type="evidence" value="ECO:0007669"/>
    <property type="project" value="InterPro"/>
</dbReference>
<reference evidence="2" key="1">
    <citation type="submission" date="2021-10" db="EMBL/GenBank/DDBJ databases">
        <authorList>
            <person name="Piombo E."/>
        </authorList>
    </citation>
    <scope>NUCLEOTIDE SEQUENCE</scope>
</reference>
<evidence type="ECO:0000259" key="1">
    <source>
        <dbReference type="PROSITE" id="PS50011"/>
    </source>
</evidence>
<name>A0A9N9Z7U6_9HYPO</name>
<dbReference type="InterPro" id="IPR011009">
    <property type="entry name" value="Kinase-like_dom_sf"/>
</dbReference>
<dbReference type="Pfam" id="PF00069">
    <property type="entry name" value="Pkinase"/>
    <property type="match status" value="1"/>
</dbReference>
<dbReference type="Proteomes" id="UP000775872">
    <property type="component" value="Unassembled WGS sequence"/>
</dbReference>
<dbReference type="Gene3D" id="1.10.510.10">
    <property type="entry name" value="Transferase(Phosphotransferase) domain 1"/>
    <property type="match status" value="1"/>
</dbReference>
<dbReference type="PROSITE" id="PS50011">
    <property type="entry name" value="PROTEIN_KINASE_DOM"/>
    <property type="match status" value="1"/>
</dbReference>
<dbReference type="EMBL" id="CABFOC020000039">
    <property type="protein sequence ID" value="CAH0051047.1"/>
    <property type="molecule type" value="Genomic_DNA"/>
</dbReference>
<dbReference type="OrthoDB" id="4062651at2759"/>
<dbReference type="SMART" id="SM00220">
    <property type="entry name" value="S_TKc"/>
    <property type="match status" value="1"/>
</dbReference>
<sequence length="521" mass="59453">MSLLLSTEIENNSKNGGNEFISQGRLAEIVNETSVKEQLDKCDRKKSKKIWKLLQIFGLSPTPKADNGKDATKICGDPSFQRIMAILVLIDRPAKVRLFLEHQISDDKLPFDRKDVNYHECFNGWSHLTISRFLERQAAVIPYYFKQVEKKNRKPMRLTDHILPFLSFNKYRHNGGTSEIYRVNIHAEQHNFQSPHDSGQFIIKQLHGNSRRDIFKREFAVLRRFSNNAHPHIVSLLVAYECNDSYNFIFPEAKSTLAEFWRSPTPFPDPERGEVLLWMIQQCQGLAAGLCQLHRHETESGQSLLNPDSGLAQKNSKMHGRMKLLYGWHGDIKPENILWFPGSSTNMGTLKIADFGIAQFSINLRSSRKPLGFSTTYSAPEFSPNPLNLTNALCDVWALGCVYLEALAWAIGGRKLHGDLIQIKKVCDPGWFGQSSGEELRTDTFFMSPRNGLVEKETPYVKPSITEFMAKLRNDERCSDLGRDVLKIVENDMLVVQIEEGSIYSRKSDMLITAIDQILNN</sequence>
<evidence type="ECO:0000313" key="2">
    <source>
        <dbReference type="EMBL" id="CAH0051047.1"/>
    </source>
</evidence>
<comment type="caution">
    <text evidence="2">The sequence shown here is derived from an EMBL/GenBank/DDBJ whole genome shotgun (WGS) entry which is preliminary data.</text>
</comment>
<evidence type="ECO:0000313" key="3">
    <source>
        <dbReference type="Proteomes" id="UP000775872"/>
    </source>
</evidence>
<feature type="domain" description="Protein kinase" evidence="1">
    <location>
        <begin position="166"/>
        <end position="469"/>
    </location>
</feature>
<dbReference type="SUPFAM" id="SSF56112">
    <property type="entry name" value="Protein kinase-like (PK-like)"/>
    <property type="match status" value="1"/>
</dbReference>
<dbReference type="InterPro" id="IPR000719">
    <property type="entry name" value="Prot_kinase_dom"/>
</dbReference>
<gene>
    <name evidence="2" type="ORF">CSOL1703_00015943</name>
</gene>